<evidence type="ECO:0000313" key="2">
    <source>
        <dbReference type="EMBL" id="KAJ6639747.1"/>
    </source>
</evidence>
<dbReference type="Proteomes" id="UP001151699">
    <property type="component" value="Chromosome X"/>
</dbReference>
<feature type="region of interest" description="Disordered" evidence="1">
    <location>
        <begin position="56"/>
        <end position="80"/>
    </location>
</feature>
<accession>A0A9Q0MZN8</accession>
<reference evidence="2" key="1">
    <citation type="submission" date="2022-07" db="EMBL/GenBank/DDBJ databases">
        <authorList>
            <person name="Trinca V."/>
            <person name="Uliana J.V.C."/>
            <person name="Torres T.T."/>
            <person name="Ward R.J."/>
            <person name="Monesi N."/>
        </authorList>
    </citation>
    <scope>NUCLEOTIDE SEQUENCE</scope>
    <source>
        <strain evidence="2">HSMRA1968</strain>
        <tissue evidence="2">Whole embryos</tissue>
    </source>
</reference>
<organism evidence="2 3">
    <name type="scientific">Pseudolycoriella hygida</name>
    <dbReference type="NCBI Taxonomy" id="35572"/>
    <lineage>
        <taxon>Eukaryota</taxon>
        <taxon>Metazoa</taxon>
        <taxon>Ecdysozoa</taxon>
        <taxon>Arthropoda</taxon>
        <taxon>Hexapoda</taxon>
        <taxon>Insecta</taxon>
        <taxon>Pterygota</taxon>
        <taxon>Neoptera</taxon>
        <taxon>Endopterygota</taxon>
        <taxon>Diptera</taxon>
        <taxon>Nematocera</taxon>
        <taxon>Sciaroidea</taxon>
        <taxon>Sciaridae</taxon>
        <taxon>Pseudolycoriella</taxon>
    </lineage>
</organism>
<feature type="compositionally biased region" description="Polar residues" evidence="1">
    <location>
        <begin position="56"/>
        <end position="70"/>
    </location>
</feature>
<comment type="caution">
    <text evidence="2">The sequence shown here is derived from an EMBL/GenBank/DDBJ whole genome shotgun (WGS) entry which is preliminary data.</text>
</comment>
<proteinExistence type="predicted"/>
<gene>
    <name evidence="2" type="ORF">Bhyg_12494</name>
</gene>
<evidence type="ECO:0000313" key="3">
    <source>
        <dbReference type="Proteomes" id="UP001151699"/>
    </source>
</evidence>
<feature type="region of interest" description="Disordered" evidence="1">
    <location>
        <begin position="1"/>
        <end position="26"/>
    </location>
</feature>
<evidence type="ECO:0000256" key="1">
    <source>
        <dbReference type="SAM" id="MobiDB-lite"/>
    </source>
</evidence>
<name>A0A9Q0MZN8_9DIPT</name>
<protein>
    <submittedName>
        <fullName evidence="2">Uncharacterized protein</fullName>
    </submittedName>
</protein>
<dbReference type="EMBL" id="WJQU01000003">
    <property type="protein sequence ID" value="KAJ6639747.1"/>
    <property type="molecule type" value="Genomic_DNA"/>
</dbReference>
<dbReference type="AlphaFoldDB" id="A0A9Q0MZN8"/>
<keyword evidence="3" id="KW-1185">Reference proteome</keyword>
<sequence length="80" mass="8901">MTNNKCSSIELNTDQNNSDLPTSNTTEGDILVRFSINFLIEKRTNMSPSIQITRSSNNKILDSNTTSNETGIKCSSFRPN</sequence>